<dbReference type="EMBL" id="JAEPCM010000016">
    <property type="protein sequence ID" value="MCG7944838.1"/>
    <property type="molecule type" value="Genomic_DNA"/>
</dbReference>
<organism evidence="1 2">
    <name type="scientific">Candidatus Thiodiazotropha taylori</name>
    <dbReference type="NCBI Taxonomy" id="2792791"/>
    <lineage>
        <taxon>Bacteria</taxon>
        <taxon>Pseudomonadati</taxon>
        <taxon>Pseudomonadota</taxon>
        <taxon>Gammaproteobacteria</taxon>
        <taxon>Chromatiales</taxon>
        <taxon>Sedimenticolaceae</taxon>
        <taxon>Candidatus Thiodiazotropha</taxon>
    </lineage>
</organism>
<protein>
    <submittedName>
        <fullName evidence="1">Uncharacterized protein</fullName>
    </submittedName>
</protein>
<reference evidence="1" key="1">
    <citation type="journal article" date="2021" name="Proc. Natl. Acad. Sci. U.S.A.">
        <title>Global biogeography of chemosynthetic symbionts reveals both localized and globally distributed symbiont groups. .</title>
        <authorList>
            <person name="Osvatic J.T."/>
            <person name="Wilkins L.G.E."/>
            <person name="Leibrecht L."/>
            <person name="Leray M."/>
            <person name="Zauner S."/>
            <person name="Polzin J."/>
            <person name="Camacho Y."/>
            <person name="Gros O."/>
            <person name="van Gils J.A."/>
            <person name="Eisen J.A."/>
            <person name="Petersen J.M."/>
            <person name="Yuen B."/>
        </authorList>
    </citation>
    <scope>NUCLEOTIDE SEQUENCE</scope>
    <source>
        <strain evidence="1">MAGclacostrist064TRANS</strain>
    </source>
</reference>
<name>A0A9E4KAQ2_9GAMM</name>
<dbReference type="Proteomes" id="UP000886667">
    <property type="component" value="Unassembled WGS sequence"/>
</dbReference>
<accession>A0A9E4KAQ2</accession>
<proteinExistence type="predicted"/>
<evidence type="ECO:0000313" key="1">
    <source>
        <dbReference type="EMBL" id="MCG7944838.1"/>
    </source>
</evidence>
<comment type="caution">
    <text evidence="1">The sequence shown here is derived from an EMBL/GenBank/DDBJ whole genome shotgun (WGS) entry which is preliminary data.</text>
</comment>
<sequence length="74" mass="8715">MQDKFNYVQSSNIDLEDDMYELIVNPEYSIQHALFENLFIAQRHVDDLYGFTCEDLGEFDTLVEAMEFILKEVA</sequence>
<gene>
    <name evidence="1" type="ORF">JAZ07_00670</name>
</gene>
<dbReference type="AlphaFoldDB" id="A0A9E4KAQ2"/>
<evidence type="ECO:0000313" key="2">
    <source>
        <dbReference type="Proteomes" id="UP000886667"/>
    </source>
</evidence>